<evidence type="ECO:0000256" key="1">
    <source>
        <dbReference type="ARBA" id="ARBA00038142"/>
    </source>
</evidence>
<keyword evidence="4" id="KW-1185">Reference proteome</keyword>
<dbReference type="InterPro" id="IPR036339">
    <property type="entry name" value="PUB-like_dom_sf"/>
</dbReference>
<feature type="domain" description="Spermatogenesis-associated protein 2 PUB-like" evidence="2">
    <location>
        <begin position="85"/>
        <end position="208"/>
    </location>
</feature>
<dbReference type="PANTHER" id="PTHR15326:SF7">
    <property type="entry name" value="SPERMATOGENESIS-ASSOCIATED PROTEIN 2-LIKE PROTEIN"/>
    <property type="match status" value="1"/>
</dbReference>
<dbReference type="SUPFAM" id="SSF143503">
    <property type="entry name" value="PUG domain-like"/>
    <property type="match status" value="1"/>
</dbReference>
<dbReference type="PANTHER" id="PTHR15326">
    <property type="entry name" value="SPERMATOGENESIS-ASSOCIATED PROTEIN 2/TAMOZHENNIC"/>
    <property type="match status" value="1"/>
</dbReference>
<dbReference type="InterPro" id="IPR048839">
    <property type="entry name" value="SPATA2_PUB-like"/>
</dbReference>
<dbReference type="EMBL" id="OZ035842">
    <property type="protein sequence ID" value="CAL1595127.1"/>
    <property type="molecule type" value="Genomic_DNA"/>
</dbReference>
<gene>
    <name evidence="3" type="ORF">KC01_LOCUS23985</name>
</gene>
<evidence type="ECO:0000313" key="3">
    <source>
        <dbReference type="EMBL" id="CAL1595127.1"/>
    </source>
</evidence>
<dbReference type="Gene3D" id="1.20.58.2190">
    <property type="match status" value="1"/>
</dbReference>
<dbReference type="GO" id="GO:0005737">
    <property type="term" value="C:cytoplasm"/>
    <property type="evidence" value="ECO:0007669"/>
    <property type="project" value="TreeGrafter"/>
</dbReference>
<accession>A0AAV2KYP0</accession>
<evidence type="ECO:0000313" key="4">
    <source>
        <dbReference type="Proteomes" id="UP001497482"/>
    </source>
</evidence>
<dbReference type="Proteomes" id="UP001497482">
    <property type="component" value="Chromosome 20"/>
</dbReference>
<name>A0AAV2KYP0_KNICA</name>
<evidence type="ECO:0000259" key="2">
    <source>
        <dbReference type="Pfam" id="PF21388"/>
    </source>
</evidence>
<reference evidence="3 4" key="1">
    <citation type="submission" date="2024-04" db="EMBL/GenBank/DDBJ databases">
        <authorList>
            <person name="Waldvogel A.-M."/>
            <person name="Schoenle A."/>
        </authorList>
    </citation>
    <scope>NUCLEOTIDE SEQUENCE [LARGE SCALE GENOMIC DNA]</scope>
</reference>
<protein>
    <recommendedName>
        <fullName evidence="2">Spermatogenesis-associated protein 2 PUB-like domain-containing protein</fullName>
    </recommendedName>
</protein>
<organism evidence="3 4">
    <name type="scientific">Knipowitschia caucasica</name>
    <name type="common">Caucasian dwarf goby</name>
    <name type="synonym">Pomatoschistus caucasicus</name>
    <dbReference type="NCBI Taxonomy" id="637954"/>
    <lineage>
        <taxon>Eukaryota</taxon>
        <taxon>Metazoa</taxon>
        <taxon>Chordata</taxon>
        <taxon>Craniata</taxon>
        <taxon>Vertebrata</taxon>
        <taxon>Euteleostomi</taxon>
        <taxon>Actinopterygii</taxon>
        <taxon>Neopterygii</taxon>
        <taxon>Teleostei</taxon>
        <taxon>Neoteleostei</taxon>
        <taxon>Acanthomorphata</taxon>
        <taxon>Gobiaria</taxon>
        <taxon>Gobiiformes</taxon>
        <taxon>Gobioidei</taxon>
        <taxon>Gobiidae</taxon>
        <taxon>Gobiinae</taxon>
        <taxon>Knipowitschia</taxon>
    </lineage>
</organism>
<dbReference type="Pfam" id="PF21388">
    <property type="entry name" value="SPATA2_PUB-like"/>
    <property type="match status" value="1"/>
</dbReference>
<comment type="similarity">
    <text evidence="1">Belongs to the SPATA2 family.</text>
</comment>
<sequence length="276" mass="31372">MTMTGQRSIDLVAAYNHFLEKQIVDQGSSLPCQDATLCNEVNELLKSSDGSDAHCLGLDTLNFMEESLQSNVSDYRRPAEVRRGLCGLAKAFEVLEQAALNLHLGPWREEYKIVKMYSGIFTHWIKPVFSTQQIELLFGLLGYKQCSTQREQLHLQPQRVSAAWVDELLQLSCAFFLARCECRLLLDVLGKYAGQPRWEINIVRERQKGHSLQLALDSTLRLVDVKQPLQELPEENEMDLYTDDLESESDEHSAFNLPVHKTALSSHICNECAETL</sequence>
<proteinExistence type="inferred from homology"/>
<dbReference type="AlphaFoldDB" id="A0AAV2KYP0"/>